<dbReference type="EMBL" id="JAUEPU010000004">
    <property type="protein sequence ID" value="KAK0503352.1"/>
    <property type="molecule type" value="Genomic_DNA"/>
</dbReference>
<dbReference type="AlphaFoldDB" id="A0AA39UU42"/>
<reference evidence="2" key="1">
    <citation type="submission" date="2023-06" db="EMBL/GenBank/DDBJ databases">
        <authorList>
            <consortium name="Lawrence Berkeley National Laboratory"/>
            <person name="Ahrendt S."/>
            <person name="Sahu N."/>
            <person name="Indic B."/>
            <person name="Wong-Bajracharya J."/>
            <person name="Merenyi Z."/>
            <person name="Ke H.-M."/>
            <person name="Monk M."/>
            <person name="Kocsube S."/>
            <person name="Drula E."/>
            <person name="Lipzen A."/>
            <person name="Balint B."/>
            <person name="Henrissat B."/>
            <person name="Andreopoulos B."/>
            <person name="Martin F.M."/>
            <person name="Harder C.B."/>
            <person name="Rigling D."/>
            <person name="Ford K.L."/>
            <person name="Foster G.D."/>
            <person name="Pangilinan J."/>
            <person name="Papanicolaou A."/>
            <person name="Barry K."/>
            <person name="LaButti K."/>
            <person name="Viragh M."/>
            <person name="Koriabine M."/>
            <person name="Yan M."/>
            <person name="Riley R."/>
            <person name="Champramary S."/>
            <person name="Plett K.L."/>
            <person name="Tsai I.J."/>
            <person name="Slot J."/>
            <person name="Sipos G."/>
            <person name="Plett J."/>
            <person name="Nagy L.G."/>
            <person name="Grigoriev I.V."/>
        </authorList>
    </citation>
    <scope>NUCLEOTIDE SEQUENCE</scope>
    <source>
        <strain evidence="2">HWK02</strain>
    </source>
</reference>
<evidence type="ECO:0000259" key="1">
    <source>
        <dbReference type="Pfam" id="PF06985"/>
    </source>
</evidence>
<comment type="caution">
    <text evidence="2">The sequence shown here is derived from an EMBL/GenBank/DDBJ whole genome shotgun (WGS) entry which is preliminary data.</text>
</comment>
<accession>A0AA39UU42</accession>
<evidence type="ECO:0000313" key="3">
    <source>
        <dbReference type="Proteomes" id="UP001175228"/>
    </source>
</evidence>
<dbReference type="Pfam" id="PF06985">
    <property type="entry name" value="HET"/>
    <property type="match status" value="1"/>
</dbReference>
<evidence type="ECO:0000313" key="2">
    <source>
        <dbReference type="EMBL" id="KAK0503352.1"/>
    </source>
</evidence>
<keyword evidence="3" id="KW-1185">Reference proteome</keyword>
<organism evidence="2 3">
    <name type="scientific">Armillaria luteobubalina</name>
    <dbReference type="NCBI Taxonomy" id="153913"/>
    <lineage>
        <taxon>Eukaryota</taxon>
        <taxon>Fungi</taxon>
        <taxon>Dikarya</taxon>
        <taxon>Basidiomycota</taxon>
        <taxon>Agaricomycotina</taxon>
        <taxon>Agaricomycetes</taxon>
        <taxon>Agaricomycetidae</taxon>
        <taxon>Agaricales</taxon>
        <taxon>Marasmiineae</taxon>
        <taxon>Physalacriaceae</taxon>
        <taxon>Armillaria</taxon>
    </lineage>
</organism>
<protein>
    <recommendedName>
        <fullName evidence="1">Heterokaryon incompatibility domain-containing protein</fullName>
    </recommendedName>
</protein>
<name>A0AA39UU42_9AGAR</name>
<dbReference type="InterPro" id="IPR010730">
    <property type="entry name" value="HET"/>
</dbReference>
<feature type="domain" description="Heterokaryon incompatibility" evidence="1">
    <location>
        <begin position="51"/>
        <end position="142"/>
    </location>
</feature>
<sequence length="259" mass="29845">MSQARDLKIRQNALVDNRILDSHIPPRRVWDLYSNRVVPYRWLIEDKLPWALSHAWLDHAHLTSVRTSINGYEWPVPIPRGANLDLIRIELLNLGAEYVWLDVLCLRQRGNGPREDVRMKEWKLDVPTIGWVYSGSEQTVVCYFSGLGLPLDFKKACDLRSDRSWFRRAWTLQETSRHYIIGGIPNNDSGTLEDVKQMLHKQMATLKIIRSAHKTVFDVLVYMQSRVSTNPVDKVAGLAYLLYSKSLPAYNGTQSVENA</sequence>
<gene>
    <name evidence="2" type="ORF">EDD18DRAFT_629630</name>
</gene>
<proteinExistence type="predicted"/>
<dbReference type="Proteomes" id="UP001175228">
    <property type="component" value="Unassembled WGS sequence"/>
</dbReference>